<protein>
    <recommendedName>
        <fullName evidence="9">CRISPR-associated protein</fullName>
    </recommendedName>
</protein>
<dbReference type="Proteomes" id="UP000295404">
    <property type="component" value="Unassembled WGS sequence"/>
</dbReference>
<evidence type="ECO:0000313" key="7">
    <source>
        <dbReference type="Proteomes" id="UP000273978"/>
    </source>
</evidence>
<evidence type="ECO:0000313" key="4">
    <source>
        <dbReference type="EMBL" id="TCL12515.1"/>
    </source>
</evidence>
<reference evidence="3" key="2">
    <citation type="submission" date="2017-09" db="EMBL/GenBank/DDBJ databases">
        <authorList>
            <person name="Ehlers B."/>
            <person name="Leendertz F.H."/>
        </authorList>
    </citation>
    <scope>NUCLEOTIDE SEQUENCE [LARGE SCALE GENOMIC DNA]</scope>
    <source>
        <strain evidence="3">WG-1MB</strain>
    </source>
</reference>
<dbReference type="EMBL" id="RJJF01000002">
    <property type="protein sequence ID" value="RNI12286.1"/>
    <property type="molecule type" value="Genomic_DNA"/>
</dbReference>
<dbReference type="Gene3D" id="3.40.50.10770">
    <property type="entry name" value="Hypothetical protein VC1899 like domain (Restriction endonuclease-like)"/>
    <property type="match status" value="1"/>
</dbReference>
<dbReference type="EMBL" id="SMMS01000001">
    <property type="protein sequence ID" value="TCL12515.1"/>
    <property type="molecule type" value="Genomic_DNA"/>
</dbReference>
<dbReference type="EMBL" id="OBDR01000006">
    <property type="protein sequence ID" value="SNY16753.1"/>
    <property type="molecule type" value="Genomic_DNA"/>
</dbReference>
<sequence>MKYWLAFIGSSPFAVINTIWAACREEGYVPEHVKFLTNRELKEEWKDTIGNWVPTLLEKYGVIDPLYSTEDIVETDFQMIHNKYRSLLSEIGDNDEVAVDITPGRKYMSAISMEVGLEMGVDHVYYMHLSDNRYQNSPYPLIPKHRHALIDMKKEFYDNTSVGEDE</sequence>
<proteinExistence type="predicted"/>
<dbReference type="PROSITE" id="PS51257">
    <property type="entry name" value="PROKAR_LIPOPROTEIN"/>
    <property type="match status" value="1"/>
</dbReference>
<gene>
    <name evidence="1" type="ORF">B0H22_10921</name>
    <name evidence="4" type="ORF">C7960_1778</name>
    <name evidence="2" type="ORF">EDD83_01620</name>
    <name evidence="3" type="ORF">SAMN06295989_10652</name>
</gene>
<evidence type="ECO:0008006" key="9">
    <source>
        <dbReference type="Google" id="ProtNLM"/>
    </source>
</evidence>
<dbReference type="AlphaFoldDB" id="A0A285G0A1"/>
<reference evidence="5" key="1">
    <citation type="submission" date="2017-09" db="EMBL/GenBank/DDBJ databases">
        <authorList>
            <person name="Varghese N."/>
            <person name="Submissions S."/>
        </authorList>
    </citation>
    <scope>NUCLEOTIDE SEQUENCE [LARGE SCALE GENOMIC DNA]</scope>
    <source>
        <strain evidence="5">WG-1MB</strain>
    </source>
</reference>
<accession>A0A285G0A1</accession>
<name>A0A285G0A1_9EURY</name>
<dbReference type="Proteomes" id="UP000251060">
    <property type="component" value="Unassembled WGS sequence"/>
</dbReference>
<organism evidence="3 5">
    <name type="scientific">Methanohalophilus euhalobius</name>
    <dbReference type="NCBI Taxonomy" id="51203"/>
    <lineage>
        <taxon>Archaea</taxon>
        <taxon>Methanobacteriati</taxon>
        <taxon>Methanobacteriota</taxon>
        <taxon>Stenosarchaea group</taxon>
        <taxon>Methanomicrobia</taxon>
        <taxon>Methanosarcinales</taxon>
        <taxon>Methanosarcinaceae</taxon>
        <taxon>Methanohalophilus</taxon>
    </lineage>
</organism>
<dbReference type="OrthoDB" id="258845at2157"/>
<evidence type="ECO:0000313" key="1">
    <source>
        <dbReference type="EMBL" id="PQV42084.1"/>
    </source>
</evidence>
<dbReference type="EMBL" id="PVBU01000009">
    <property type="protein sequence ID" value="PQV42084.1"/>
    <property type="molecule type" value="Genomic_DNA"/>
</dbReference>
<keyword evidence="5" id="KW-1185">Reference proteome</keyword>
<evidence type="ECO:0000313" key="3">
    <source>
        <dbReference type="EMBL" id="SNY16753.1"/>
    </source>
</evidence>
<evidence type="ECO:0000313" key="5">
    <source>
        <dbReference type="Proteomes" id="UP000217726"/>
    </source>
</evidence>
<dbReference type="Proteomes" id="UP000217726">
    <property type="component" value="Unassembled WGS sequence"/>
</dbReference>
<reference evidence="4 8" key="4">
    <citation type="submission" date="2019-03" db="EMBL/GenBank/DDBJ databases">
        <title>Subsurface microbial communities from deep shales in Ohio and West Virginia, USA.</title>
        <authorList>
            <person name="Wrighton K."/>
        </authorList>
    </citation>
    <scope>NUCLEOTIDE SEQUENCE [LARGE SCALE GENOMIC DNA]</scope>
    <source>
        <strain evidence="1 6">DSM 10369</strain>
        <strain evidence="4 8">WG1_MB</strain>
    </source>
</reference>
<evidence type="ECO:0000313" key="6">
    <source>
        <dbReference type="Proteomes" id="UP000251060"/>
    </source>
</evidence>
<dbReference type="RefSeq" id="WP_096712447.1">
    <property type="nucleotide sequence ID" value="NZ_OBDR01000006.1"/>
</dbReference>
<dbReference type="Proteomes" id="UP000273978">
    <property type="component" value="Unassembled WGS sequence"/>
</dbReference>
<evidence type="ECO:0000313" key="2">
    <source>
        <dbReference type="EMBL" id="RNI12286.1"/>
    </source>
</evidence>
<reference evidence="2 7" key="3">
    <citation type="submission" date="2018-10" db="EMBL/GenBank/DDBJ databases">
        <title>Cultivation of a novel Methanohalophilus strain from Kebrit Deep of the Red Sea and a genomic comparison of members of the genus Methanohalophilus.</title>
        <authorList>
            <person name="Guan Y."/>
            <person name="Ngugi D.K."/>
            <person name="Stingl U."/>
        </authorList>
    </citation>
    <scope>NUCLEOTIDE SEQUENCE [LARGE SCALE GENOMIC DNA]</scope>
    <source>
        <strain evidence="2 7">DSM 10369</strain>
    </source>
</reference>
<evidence type="ECO:0000313" key="8">
    <source>
        <dbReference type="Proteomes" id="UP000295404"/>
    </source>
</evidence>